<evidence type="ECO:0000259" key="2">
    <source>
        <dbReference type="PROSITE" id="PS50968"/>
    </source>
</evidence>
<proteinExistence type="predicted"/>
<dbReference type="InterPro" id="IPR000089">
    <property type="entry name" value="Biotin_lipoyl"/>
</dbReference>
<comment type="caution">
    <text evidence="3">The sequence shown here is derived from an EMBL/GenBank/DDBJ whole genome shotgun (WGS) entry which is preliminary data.</text>
</comment>
<dbReference type="CDD" id="cd06850">
    <property type="entry name" value="biotinyl_domain"/>
    <property type="match status" value="1"/>
</dbReference>
<protein>
    <submittedName>
        <fullName evidence="3">Biotin carboxyl carrier protein</fullName>
    </submittedName>
</protein>
<accession>A0ABV2QAB6</accession>
<dbReference type="Gene3D" id="2.40.50.100">
    <property type="match status" value="1"/>
</dbReference>
<reference evidence="3 4" key="1">
    <citation type="submission" date="2024-06" db="EMBL/GenBank/DDBJ databases">
        <title>Sorghum-associated microbial communities from plants grown in Nebraska, USA.</title>
        <authorList>
            <person name="Schachtman D."/>
        </authorList>
    </citation>
    <scope>NUCLEOTIDE SEQUENCE [LARGE SCALE GENOMIC DNA]</scope>
    <source>
        <strain evidence="3 4">2709</strain>
    </source>
</reference>
<dbReference type="PROSITE" id="PS50968">
    <property type="entry name" value="BIOTINYL_LIPOYL"/>
    <property type="match status" value="1"/>
</dbReference>
<evidence type="ECO:0000313" key="4">
    <source>
        <dbReference type="Proteomes" id="UP001549320"/>
    </source>
</evidence>
<keyword evidence="1" id="KW-0092">Biotin</keyword>
<evidence type="ECO:0000313" key="3">
    <source>
        <dbReference type="EMBL" id="MET4577959.1"/>
    </source>
</evidence>
<dbReference type="InterPro" id="IPR011053">
    <property type="entry name" value="Single_hybrid_motif"/>
</dbReference>
<feature type="domain" description="Lipoyl-binding" evidence="2">
    <location>
        <begin position="81"/>
        <end position="157"/>
    </location>
</feature>
<sequence>MTTFVFQSDTATRHQVHKRGKHIQVDGTDVPVRELDSTHYVTKSDSGPLHARVVAHGDTIYLQLNGRSCTIERIDPARSGGASGGASQGGATAPMPGVVINWIVQPGTPVKSGDALLVIESMKLQMTIEAPHDGTLAELPFQPGQTFQRGAVLARVQAEEVAA</sequence>
<organism evidence="3 4">
    <name type="scientific">Ottowia thiooxydans</name>
    <dbReference type="NCBI Taxonomy" id="219182"/>
    <lineage>
        <taxon>Bacteria</taxon>
        <taxon>Pseudomonadati</taxon>
        <taxon>Pseudomonadota</taxon>
        <taxon>Betaproteobacteria</taxon>
        <taxon>Burkholderiales</taxon>
        <taxon>Comamonadaceae</taxon>
        <taxon>Ottowia</taxon>
    </lineage>
</organism>
<dbReference type="Pfam" id="PF00364">
    <property type="entry name" value="Biotin_lipoyl"/>
    <property type="match status" value="1"/>
</dbReference>
<dbReference type="Proteomes" id="UP001549320">
    <property type="component" value="Unassembled WGS sequence"/>
</dbReference>
<dbReference type="RefSeq" id="WP_354444808.1">
    <property type="nucleotide sequence ID" value="NZ_JBEPSH010000006.1"/>
</dbReference>
<dbReference type="SUPFAM" id="SSF51230">
    <property type="entry name" value="Single hybrid motif"/>
    <property type="match status" value="1"/>
</dbReference>
<gene>
    <name evidence="3" type="ORF">ABIE13_003075</name>
</gene>
<dbReference type="PANTHER" id="PTHR45266">
    <property type="entry name" value="OXALOACETATE DECARBOXYLASE ALPHA CHAIN"/>
    <property type="match status" value="1"/>
</dbReference>
<dbReference type="PANTHER" id="PTHR45266:SF3">
    <property type="entry name" value="OXALOACETATE DECARBOXYLASE ALPHA CHAIN"/>
    <property type="match status" value="1"/>
</dbReference>
<name>A0ABV2QAB6_9BURK</name>
<evidence type="ECO:0000256" key="1">
    <source>
        <dbReference type="ARBA" id="ARBA00023267"/>
    </source>
</evidence>
<dbReference type="InterPro" id="IPR050709">
    <property type="entry name" value="Biotin_Carboxyl_Carrier/Decarb"/>
</dbReference>
<keyword evidence="4" id="KW-1185">Reference proteome</keyword>
<dbReference type="EMBL" id="JBEPSH010000006">
    <property type="protein sequence ID" value="MET4577959.1"/>
    <property type="molecule type" value="Genomic_DNA"/>
</dbReference>